<keyword evidence="3" id="KW-0175">Coiled coil</keyword>
<comment type="cofactor">
    <cofactor evidence="1">
        <name>a divalent metal cation</name>
        <dbReference type="ChEBI" id="CHEBI:60240"/>
    </cofactor>
</comment>
<evidence type="ECO:0000313" key="6">
    <source>
        <dbReference type="EMBL" id="PFX25908.1"/>
    </source>
</evidence>
<dbReference type="AlphaFoldDB" id="A0A2B4SBF2"/>
<evidence type="ECO:0000256" key="1">
    <source>
        <dbReference type="ARBA" id="ARBA00001968"/>
    </source>
</evidence>
<keyword evidence="2" id="KW-0479">Metal-binding</keyword>
<feature type="domain" description="DDE Tnp4" evidence="4">
    <location>
        <begin position="301"/>
        <end position="445"/>
    </location>
</feature>
<name>A0A2B4SBF2_STYPI</name>
<evidence type="ECO:0000256" key="3">
    <source>
        <dbReference type="SAM" id="Coils"/>
    </source>
</evidence>
<organism evidence="6 7">
    <name type="scientific">Stylophora pistillata</name>
    <name type="common">Smooth cauliflower coral</name>
    <dbReference type="NCBI Taxonomy" id="50429"/>
    <lineage>
        <taxon>Eukaryota</taxon>
        <taxon>Metazoa</taxon>
        <taxon>Cnidaria</taxon>
        <taxon>Anthozoa</taxon>
        <taxon>Hexacorallia</taxon>
        <taxon>Scleractinia</taxon>
        <taxon>Astrocoeniina</taxon>
        <taxon>Pocilloporidae</taxon>
        <taxon>Stylophora</taxon>
    </lineage>
</organism>
<dbReference type="EMBL" id="LSMT01000139">
    <property type="protein sequence ID" value="PFX25908.1"/>
    <property type="molecule type" value="Genomic_DNA"/>
</dbReference>
<reference evidence="7" key="1">
    <citation type="journal article" date="2017" name="bioRxiv">
        <title>Comparative analysis of the genomes of Stylophora pistillata and Acropora digitifera provides evidence for extensive differences between species of corals.</title>
        <authorList>
            <person name="Voolstra C.R."/>
            <person name="Li Y."/>
            <person name="Liew Y.J."/>
            <person name="Baumgarten S."/>
            <person name="Zoccola D."/>
            <person name="Flot J.-F."/>
            <person name="Tambutte S."/>
            <person name="Allemand D."/>
            <person name="Aranda M."/>
        </authorList>
    </citation>
    <scope>NUCLEOTIDE SEQUENCE [LARGE SCALE GENOMIC DNA]</scope>
</reference>
<sequence length="450" mass="50685">MAAPARKRGFSVVIVAKANSSLFMCSIDSSKPARTKFASEAVVKKSLEKTYSCFRGRLYIKDDAIPSIFAWSVASPNRKSPRKRNYVVEIPSSCPTMDNLATNENNKEDTLDKEIADLRAQVATLLEESLILQETNKDLIKSFDEQLRNQFGILKFKESDSDVNFFTGFPNYQTLLTCYNFLNPGTNRENIAYVSSVTDEVDFMCASSIESKGNKPGKRRKLSTLDEFFMVLVIMRLGLFKRDLAHRFHIHLSTVNRICISWVNFMYLKFGYLNIWPDREAIDKAMPQSFKDKYPKTRVIIDATEIKCQTPSSLVKHSETYSSYKSHTTFKGLIGISPSGHITFVSQLYVGSISDRELTVRSGFLKLPFAFGDIVMADKGFTISDLLEPMGIGLNIPSFVGSRSQQNPSEVIATQEIASERIHVERAINKVKNFQLFNQVVPLSLAGSLN</sequence>
<evidence type="ECO:0008006" key="8">
    <source>
        <dbReference type="Google" id="ProtNLM"/>
    </source>
</evidence>
<gene>
    <name evidence="6" type="ORF">AWC38_SpisGene9464</name>
</gene>
<keyword evidence="7" id="KW-1185">Reference proteome</keyword>
<comment type="caution">
    <text evidence="6">The sequence shown here is derived from an EMBL/GenBank/DDBJ whole genome shotgun (WGS) entry which is preliminary data.</text>
</comment>
<dbReference type="PANTHER" id="PTHR23080">
    <property type="entry name" value="THAP DOMAIN PROTEIN"/>
    <property type="match status" value="1"/>
</dbReference>
<evidence type="ECO:0000259" key="5">
    <source>
        <dbReference type="Pfam" id="PF13613"/>
    </source>
</evidence>
<evidence type="ECO:0000256" key="2">
    <source>
        <dbReference type="ARBA" id="ARBA00022723"/>
    </source>
</evidence>
<evidence type="ECO:0000313" key="7">
    <source>
        <dbReference type="Proteomes" id="UP000225706"/>
    </source>
</evidence>
<proteinExistence type="predicted"/>
<dbReference type="InterPro" id="IPR027805">
    <property type="entry name" value="Transposase_HTH_dom"/>
</dbReference>
<protein>
    <recommendedName>
        <fullName evidence="8">DDE Tnp4 domain-containing protein</fullName>
    </recommendedName>
</protein>
<accession>A0A2B4SBF2</accession>
<evidence type="ECO:0000259" key="4">
    <source>
        <dbReference type="Pfam" id="PF13359"/>
    </source>
</evidence>
<dbReference type="Pfam" id="PF13613">
    <property type="entry name" value="HTH_Tnp_4"/>
    <property type="match status" value="1"/>
</dbReference>
<feature type="coiled-coil region" evidence="3">
    <location>
        <begin position="101"/>
        <end position="128"/>
    </location>
</feature>
<feature type="domain" description="Transposase Helix-turn-helix" evidence="5">
    <location>
        <begin position="220"/>
        <end position="270"/>
    </location>
</feature>
<dbReference type="Proteomes" id="UP000225706">
    <property type="component" value="Unassembled WGS sequence"/>
</dbReference>
<dbReference type="PANTHER" id="PTHR23080:SF133">
    <property type="entry name" value="SI:CH211-262I1.5-RELATED"/>
    <property type="match status" value="1"/>
</dbReference>
<dbReference type="GO" id="GO:0046872">
    <property type="term" value="F:metal ion binding"/>
    <property type="evidence" value="ECO:0007669"/>
    <property type="project" value="UniProtKB-KW"/>
</dbReference>
<dbReference type="InterPro" id="IPR027806">
    <property type="entry name" value="HARBI1_dom"/>
</dbReference>
<dbReference type="OrthoDB" id="5982876at2759"/>
<dbReference type="Pfam" id="PF13359">
    <property type="entry name" value="DDE_Tnp_4"/>
    <property type="match status" value="1"/>
</dbReference>